<dbReference type="AlphaFoldDB" id="A0AA40SV56"/>
<dbReference type="Pfam" id="PF09670">
    <property type="entry name" value="Cas_Cas02710"/>
    <property type="match status" value="1"/>
</dbReference>
<gene>
    <name evidence="1" type="ORF">FNW02_07265</name>
</gene>
<name>A0AA40SV56_9NOST</name>
<accession>A0AA40SV56</accession>
<dbReference type="EMBL" id="VJXY01000005">
    <property type="protein sequence ID" value="MBD6615639.1"/>
    <property type="molecule type" value="Genomic_DNA"/>
</dbReference>
<reference evidence="1" key="1">
    <citation type="submission" date="2019-07" db="EMBL/GenBank/DDBJ databases">
        <title>Toxilogical consequences of a new and cryptic species of cyanobacteria (Komarekiella delphini-convector) recovered from the epidermis of a bottlenose dolphin and 1500 ft. in the air.</title>
        <authorList>
            <person name="Brown A.O."/>
            <person name="Dvorak P."/>
            <person name="Villanueva C.D."/>
            <person name="Foss A.J."/>
            <person name="Garvey A.D."/>
            <person name="Gibson Q.A."/>
            <person name="Johansen J.R."/>
            <person name="Casamatta D.A."/>
        </authorList>
    </citation>
    <scope>NUCLEOTIDE SEQUENCE</scope>
    <source>
        <strain evidence="1">SJRDD-AB1</strain>
    </source>
</reference>
<protein>
    <submittedName>
        <fullName evidence="1">Uncharacterized protein</fullName>
    </submittedName>
</protein>
<comment type="caution">
    <text evidence="1">The sequence shown here is derived from an EMBL/GenBank/DDBJ whole genome shotgun (WGS) entry which is preliminary data.</text>
</comment>
<keyword evidence="2" id="KW-1185">Reference proteome</keyword>
<sequence length="92" mass="10372">MIQLALRSSYELLSKLPDDPVGKVYQESANKIINALEVRNNSLFAHGFQPINSSDYQKVSEVFFNFIQSAITSVIPQKSQVQPSQFPNNLEI</sequence>
<dbReference type="Proteomes" id="UP001165986">
    <property type="component" value="Unassembled WGS sequence"/>
</dbReference>
<evidence type="ECO:0000313" key="2">
    <source>
        <dbReference type="Proteomes" id="UP001165986"/>
    </source>
</evidence>
<evidence type="ECO:0000313" key="1">
    <source>
        <dbReference type="EMBL" id="MBD6615639.1"/>
    </source>
</evidence>
<organism evidence="1 2">
    <name type="scientific">Komarekiella delphini-convector SJRDD-AB1</name>
    <dbReference type="NCBI Taxonomy" id="2593771"/>
    <lineage>
        <taxon>Bacteria</taxon>
        <taxon>Bacillati</taxon>
        <taxon>Cyanobacteriota</taxon>
        <taxon>Cyanophyceae</taxon>
        <taxon>Nostocales</taxon>
        <taxon>Nostocaceae</taxon>
        <taxon>Komarekiella</taxon>
        <taxon>Komarekiella delphini-convector</taxon>
    </lineage>
</organism>
<proteinExistence type="predicted"/>